<dbReference type="AlphaFoldDB" id="A0A7J9H3T2"/>
<dbReference type="OrthoDB" id="998778at2759"/>
<reference evidence="2 3" key="1">
    <citation type="journal article" date="2019" name="Genome Biol. Evol.">
        <title>Insights into the evolution of the New World diploid cottons (Gossypium, subgenus Houzingenia) based on genome sequencing.</title>
        <authorList>
            <person name="Grover C.E."/>
            <person name="Arick M.A. 2nd"/>
            <person name="Thrash A."/>
            <person name="Conover J.L."/>
            <person name="Sanders W.S."/>
            <person name="Peterson D.G."/>
            <person name="Frelichowski J.E."/>
            <person name="Scheffler J.A."/>
            <person name="Scheffler B.E."/>
            <person name="Wendel J.F."/>
        </authorList>
    </citation>
    <scope>NUCLEOTIDE SEQUENCE [LARGE SCALE GENOMIC DNA]</scope>
    <source>
        <strain evidence="2">0</strain>
        <tissue evidence="2">Leaf</tissue>
    </source>
</reference>
<protein>
    <submittedName>
        <fullName evidence="2">Uncharacterized protein</fullName>
    </submittedName>
</protein>
<name>A0A7J9H3T2_9ROSI</name>
<evidence type="ECO:0000256" key="1">
    <source>
        <dbReference type="SAM" id="MobiDB-lite"/>
    </source>
</evidence>
<keyword evidence="3" id="KW-1185">Reference proteome</keyword>
<evidence type="ECO:0000313" key="3">
    <source>
        <dbReference type="Proteomes" id="UP000593560"/>
    </source>
</evidence>
<accession>A0A7J9H3T2</accession>
<sequence>MLTNIVEFMVGVNPSGSNSGVVRATKKVHSRTELPPDTDDPTVDGNGQKVQESK</sequence>
<comment type="caution">
    <text evidence="2">The sequence shown here is derived from an EMBL/GenBank/DDBJ whole genome shotgun (WGS) entry which is preliminary data.</text>
</comment>
<feature type="non-terminal residue" evidence="2">
    <location>
        <position position="54"/>
    </location>
</feature>
<organism evidence="2 3">
    <name type="scientific">Gossypium harknessii</name>
    <dbReference type="NCBI Taxonomy" id="34285"/>
    <lineage>
        <taxon>Eukaryota</taxon>
        <taxon>Viridiplantae</taxon>
        <taxon>Streptophyta</taxon>
        <taxon>Embryophyta</taxon>
        <taxon>Tracheophyta</taxon>
        <taxon>Spermatophyta</taxon>
        <taxon>Magnoliopsida</taxon>
        <taxon>eudicotyledons</taxon>
        <taxon>Gunneridae</taxon>
        <taxon>Pentapetalae</taxon>
        <taxon>rosids</taxon>
        <taxon>malvids</taxon>
        <taxon>Malvales</taxon>
        <taxon>Malvaceae</taxon>
        <taxon>Malvoideae</taxon>
        <taxon>Gossypium</taxon>
    </lineage>
</organism>
<dbReference type="Proteomes" id="UP000593560">
    <property type="component" value="Unassembled WGS sequence"/>
</dbReference>
<evidence type="ECO:0000313" key="2">
    <source>
        <dbReference type="EMBL" id="MBA0804442.1"/>
    </source>
</evidence>
<dbReference type="EMBL" id="JABFAD010000008">
    <property type="protein sequence ID" value="MBA0804442.1"/>
    <property type="molecule type" value="Genomic_DNA"/>
</dbReference>
<feature type="region of interest" description="Disordered" evidence="1">
    <location>
        <begin position="13"/>
        <end position="54"/>
    </location>
</feature>
<gene>
    <name evidence="2" type="ORF">Gohar_004026</name>
</gene>
<proteinExistence type="predicted"/>